<dbReference type="EMBL" id="DS985269">
    <property type="protein sequence ID" value="EDV19639.1"/>
    <property type="molecule type" value="Genomic_DNA"/>
</dbReference>
<dbReference type="KEGG" id="tad:TRIADDRAFT_51129"/>
<reference evidence="3 4" key="1">
    <citation type="journal article" date="2008" name="Nature">
        <title>The Trichoplax genome and the nature of placozoans.</title>
        <authorList>
            <person name="Srivastava M."/>
            <person name="Begovic E."/>
            <person name="Chapman J."/>
            <person name="Putnam N.H."/>
            <person name="Hellsten U."/>
            <person name="Kawashima T."/>
            <person name="Kuo A."/>
            <person name="Mitros T."/>
            <person name="Salamov A."/>
            <person name="Carpenter M.L."/>
            <person name="Signorovitch A.Y."/>
            <person name="Moreno M.A."/>
            <person name="Kamm K."/>
            <person name="Grimwood J."/>
            <person name="Schmutz J."/>
            <person name="Shapiro H."/>
            <person name="Grigoriev I.V."/>
            <person name="Buss L.W."/>
            <person name="Schierwater B."/>
            <person name="Dellaporta S.L."/>
            <person name="Rokhsar D.S."/>
        </authorList>
    </citation>
    <scope>NUCLEOTIDE SEQUENCE [LARGE SCALE GENOMIC DNA]</scope>
    <source>
        <strain evidence="3 4">Grell-BS-1999</strain>
    </source>
</reference>
<name>B3SC92_TRIAD</name>
<dbReference type="HOGENOM" id="CLU_061288_19_2_1"/>
<dbReference type="OrthoDB" id="10260307at2759"/>
<keyword evidence="4" id="KW-1185">Reference proteome</keyword>
<accession>B3SC92</accession>
<dbReference type="InterPro" id="IPR011992">
    <property type="entry name" value="EF-hand-dom_pair"/>
</dbReference>
<dbReference type="RefSeq" id="XP_002117877.1">
    <property type="nucleotide sequence ID" value="XM_002117841.1"/>
</dbReference>
<dbReference type="InterPro" id="IPR002048">
    <property type="entry name" value="EF_hand_dom"/>
</dbReference>
<organism evidence="3 4">
    <name type="scientific">Trichoplax adhaerens</name>
    <name type="common">Trichoplax reptans</name>
    <dbReference type="NCBI Taxonomy" id="10228"/>
    <lineage>
        <taxon>Eukaryota</taxon>
        <taxon>Metazoa</taxon>
        <taxon>Placozoa</taxon>
        <taxon>Uniplacotomia</taxon>
        <taxon>Trichoplacea</taxon>
        <taxon>Trichoplacidae</taxon>
        <taxon>Trichoplax</taxon>
    </lineage>
</organism>
<dbReference type="AlphaFoldDB" id="B3SC92"/>
<feature type="domain" description="EF-hand" evidence="2">
    <location>
        <begin position="26"/>
        <end position="61"/>
    </location>
</feature>
<dbReference type="PROSITE" id="PS50222">
    <property type="entry name" value="EF_HAND_2"/>
    <property type="match status" value="2"/>
</dbReference>
<dbReference type="FunFam" id="1.10.238.10:FF:000178">
    <property type="entry name" value="Calmodulin-2 A"/>
    <property type="match status" value="1"/>
</dbReference>
<feature type="domain" description="EF-hand" evidence="2">
    <location>
        <begin position="104"/>
        <end position="139"/>
    </location>
</feature>
<protein>
    <recommendedName>
        <fullName evidence="2">EF-hand domain-containing protein</fullName>
    </recommendedName>
</protein>
<dbReference type="SUPFAM" id="SSF47473">
    <property type="entry name" value="EF-hand"/>
    <property type="match status" value="1"/>
</dbReference>
<dbReference type="InParanoid" id="B3SC92"/>
<dbReference type="eggNOG" id="KOG0027">
    <property type="taxonomic scope" value="Eukaryota"/>
</dbReference>
<dbReference type="Proteomes" id="UP000009022">
    <property type="component" value="Unassembled WGS sequence"/>
</dbReference>
<dbReference type="PhylomeDB" id="B3SC92"/>
<dbReference type="PANTHER" id="PTHR46763">
    <property type="entry name" value="DYNEIN REGULATORY COMPLEX PROTEIN 8"/>
    <property type="match status" value="1"/>
</dbReference>
<dbReference type="PANTHER" id="PTHR46763:SF1">
    <property type="entry name" value="DYNEIN REGULATORY COMPLEX PROTEIN 8"/>
    <property type="match status" value="1"/>
</dbReference>
<dbReference type="GO" id="GO:0043226">
    <property type="term" value="C:organelle"/>
    <property type="evidence" value="ECO:0007669"/>
    <property type="project" value="UniProtKB-ARBA"/>
</dbReference>
<dbReference type="CTD" id="6759072"/>
<evidence type="ECO:0000313" key="3">
    <source>
        <dbReference type="EMBL" id="EDV19639.1"/>
    </source>
</evidence>
<evidence type="ECO:0000313" key="4">
    <source>
        <dbReference type="Proteomes" id="UP000009022"/>
    </source>
</evidence>
<keyword evidence="1" id="KW-0677">Repeat</keyword>
<evidence type="ECO:0000256" key="1">
    <source>
        <dbReference type="ARBA" id="ARBA00022737"/>
    </source>
</evidence>
<sequence length="173" mass="20033">MATSAAALLSQAERDRATENENLRAEIQKRVYDAFSIFDHEGNKTVDVREIGTIIRSLNCCPSEGELNDMITEMEEEEPTGYIKYEKFEPVMMKVILERKYKPQSEDILMKALEVLDQEHKEHLTIDEITKFMTEYGEAFTQDELEEMKSAAVDQEKGVIYYKDYVSLLVVDE</sequence>
<gene>
    <name evidence="3" type="ORF">TRIADDRAFT_51129</name>
</gene>
<dbReference type="GeneID" id="6759072"/>
<evidence type="ECO:0000259" key="2">
    <source>
        <dbReference type="PROSITE" id="PS50222"/>
    </source>
</evidence>
<dbReference type="GO" id="GO:0005509">
    <property type="term" value="F:calcium ion binding"/>
    <property type="evidence" value="ECO:0007669"/>
    <property type="project" value="InterPro"/>
</dbReference>
<dbReference type="Gene3D" id="1.10.238.10">
    <property type="entry name" value="EF-hand"/>
    <property type="match status" value="2"/>
</dbReference>
<dbReference type="OMA" id="MTKEGEP"/>
<proteinExistence type="predicted"/>
<dbReference type="STRING" id="10228.B3SC92"/>